<name>A0ABW5WBV3_9PSEU</name>
<feature type="transmembrane region" description="Helical" evidence="1">
    <location>
        <begin position="198"/>
        <end position="216"/>
    </location>
</feature>
<organism evidence="3 4">
    <name type="scientific">Prauserella oleivorans</name>
    <dbReference type="NCBI Taxonomy" id="1478153"/>
    <lineage>
        <taxon>Bacteria</taxon>
        <taxon>Bacillati</taxon>
        <taxon>Actinomycetota</taxon>
        <taxon>Actinomycetes</taxon>
        <taxon>Pseudonocardiales</taxon>
        <taxon>Pseudonocardiaceae</taxon>
        <taxon>Prauserella</taxon>
    </lineage>
</organism>
<keyword evidence="4" id="KW-1185">Reference proteome</keyword>
<keyword evidence="1" id="KW-0472">Membrane</keyword>
<reference evidence="4" key="1">
    <citation type="journal article" date="2019" name="Int. J. Syst. Evol. Microbiol.">
        <title>The Global Catalogue of Microorganisms (GCM) 10K type strain sequencing project: providing services to taxonomists for standard genome sequencing and annotation.</title>
        <authorList>
            <consortium name="The Broad Institute Genomics Platform"/>
            <consortium name="The Broad Institute Genome Sequencing Center for Infectious Disease"/>
            <person name="Wu L."/>
            <person name="Ma J."/>
        </authorList>
    </citation>
    <scope>NUCLEOTIDE SEQUENCE [LARGE SCALE GENOMIC DNA]</scope>
    <source>
        <strain evidence="4">IBRC-M 10906</strain>
    </source>
</reference>
<proteinExistence type="predicted"/>
<dbReference type="EMBL" id="JBHUOF010000012">
    <property type="protein sequence ID" value="MFD2799811.1"/>
    <property type="molecule type" value="Genomic_DNA"/>
</dbReference>
<keyword evidence="2" id="KW-0732">Signal</keyword>
<sequence length="226" mass="23784">MRRRNIAPGLLAAGLVLVLSAPASAASSSPEPVLTHADIAVTMHDGADDRVRATYRLAEPAEEPTPVPLLALPRTGADITELSAGPGVTEIGPVRGLRAVATLPAGVREYTVEYRVRRTGGQQGVPLVIPDIATARAAEVTISVTLPPGRHLVGDAMPTFTSESTPGERTVLRHTGRSLPSVVVAEYGTTSRASLGDVSSYTGLVLMAGVVLVWLYHSMRKERIRA</sequence>
<gene>
    <name evidence="3" type="ORF">ACFS2C_10445</name>
</gene>
<keyword evidence="1" id="KW-1133">Transmembrane helix</keyword>
<comment type="caution">
    <text evidence="3">The sequence shown here is derived from an EMBL/GenBank/DDBJ whole genome shotgun (WGS) entry which is preliminary data.</text>
</comment>
<protein>
    <submittedName>
        <fullName evidence="3">Uncharacterized protein</fullName>
    </submittedName>
</protein>
<dbReference type="RefSeq" id="WP_377391971.1">
    <property type="nucleotide sequence ID" value="NZ_JBHSAN010000027.1"/>
</dbReference>
<keyword evidence="1" id="KW-0812">Transmembrane</keyword>
<evidence type="ECO:0000313" key="3">
    <source>
        <dbReference type="EMBL" id="MFD2799811.1"/>
    </source>
</evidence>
<dbReference type="Proteomes" id="UP001597478">
    <property type="component" value="Unassembled WGS sequence"/>
</dbReference>
<accession>A0ABW5WBV3</accession>
<evidence type="ECO:0000256" key="2">
    <source>
        <dbReference type="SAM" id="SignalP"/>
    </source>
</evidence>
<evidence type="ECO:0000313" key="4">
    <source>
        <dbReference type="Proteomes" id="UP001597478"/>
    </source>
</evidence>
<evidence type="ECO:0000256" key="1">
    <source>
        <dbReference type="SAM" id="Phobius"/>
    </source>
</evidence>
<feature type="chain" id="PRO_5045144150" evidence="2">
    <location>
        <begin position="26"/>
        <end position="226"/>
    </location>
</feature>
<feature type="signal peptide" evidence="2">
    <location>
        <begin position="1"/>
        <end position="25"/>
    </location>
</feature>